<dbReference type="Proteomes" id="UP000324800">
    <property type="component" value="Unassembled WGS sequence"/>
</dbReference>
<feature type="compositionally biased region" description="Acidic residues" evidence="1">
    <location>
        <begin position="52"/>
        <end position="76"/>
    </location>
</feature>
<dbReference type="AlphaFoldDB" id="A0A5J4QNP9"/>
<accession>A0A5J4QNP9</accession>
<proteinExistence type="predicted"/>
<reference evidence="2 3" key="1">
    <citation type="submission" date="2019-03" db="EMBL/GenBank/DDBJ databases">
        <title>Single cell metagenomics reveals metabolic interactions within the superorganism composed of flagellate Streblomastix strix and complex community of Bacteroidetes bacteria on its surface.</title>
        <authorList>
            <person name="Treitli S.C."/>
            <person name="Kolisko M."/>
            <person name="Husnik F."/>
            <person name="Keeling P."/>
            <person name="Hampl V."/>
        </authorList>
    </citation>
    <scope>NUCLEOTIDE SEQUENCE [LARGE SCALE GENOMIC DNA]</scope>
    <source>
        <strain evidence="2">ST1C</strain>
    </source>
</reference>
<evidence type="ECO:0000313" key="2">
    <source>
        <dbReference type="EMBL" id="KAA6322719.1"/>
    </source>
</evidence>
<evidence type="ECO:0000256" key="1">
    <source>
        <dbReference type="SAM" id="MobiDB-lite"/>
    </source>
</evidence>
<name>A0A5J4QNP9_9EUKA</name>
<feature type="region of interest" description="Disordered" evidence="1">
    <location>
        <begin position="39"/>
        <end position="87"/>
    </location>
</feature>
<protein>
    <submittedName>
        <fullName evidence="2">Uncharacterized protein</fullName>
    </submittedName>
</protein>
<feature type="compositionally biased region" description="Basic and acidic residues" evidence="1">
    <location>
        <begin position="39"/>
        <end position="51"/>
    </location>
</feature>
<evidence type="ECO:0000313" key="3">
    <source>
        <dbReference type="Proteomes" id="UP000324800"/>
    </source>
</evidence>
<feature type="non-terminal residue" evidence="2">
    <location>
        <position position="1"/>
    </location>
</feature>
<gene>
    <name evidence="2" type="ORF">EZS28_054402</name>
</gene>
<comment type="caution">
    <text evidence="2">The sequence shown here is derived from an EMBL/GenBank/DDBJ whole genome shotgun (WGS) entry which is preliminary data.</text>
</comment>
<organism evidence="2 3">
    <name type="scientific">Streblomastix strix</name>
    <dbReference type="NCBI Taxonomy" id="222440"/>
    <lineage>
        <taxon>Eukaryota</taxon>
        <taxon>Metamonada</taxon>
        <taxon>Preaxostyla</taxon>
        <taxon>Oxymonadida</taxon>
        <taxon>Streblomastigidae</taxon>
        <taxon>Streblomastix</taxon>
    </lineage>
</organism>
<dbReference type="EMBL" id="SNRW01044841">
    <property type="protein sequence ID" value="KAA6322719.1"/>
    <property type="molecule type" value="Genomic_DNA"/>
</dbReference>
<sequence length="107" mass="12685">LRDKTKSINNIVQSISKDGSVMKISSSFILQYGIDYDTHTKEENKRRKREEEEIEKEDWEDDEDLSEDEQDGNEGDMDGKDNGLNRIGKRYLHGPVLQFWNQKRQRH</sequence>